<gene>
    <name evidence="3" type="ORF">NBZ79_13475</name>
</gene>
<evidence type="ECO:0000313" key="3">
    <source>
        <dbReference type="EMBL" id="USG60187.1"/>
    </source>
</evidence>
<dbReference type="RefSeq" id="WP_251932994.1">
    <property type="nucleotide sequence ID" value="NZ_CP098747.1"/>
</dbReference>
<name>A0ABY4VZS1_9PROT</name>
<evidence type="ECO:0000256" key="1">
    <source>
        <dbReference type="ARBA" id="ARBA00023002"/>
    </source>
</evidence>
<proteinExistence type="predicted"/>
<organism evidence="3 4">
    <name type="scientific">Sneathiella marina</name>
    <dbReference type="NCBI Taxonomy" id="2950108"/>
    <lineage>
        <taxon>Bacteria</taxon>
        <taxon>Pseudomonadati</taxon>
        <taxon>Pseudomonadota</taxon>
        <taxon>Alphaproteobacteria</taxon>
        <taxon>Sneathiellales</taxon>
        <taxon>Sneathiellaceae</taxon>
        <taxon>Sneathiella</taxon>
    </lineage>
</organism>
<reference evidence="3" key="1">
    <citation type="submission" date="2022-06" db="EMBL/GenBank/DDBJ databases">
        <title>Sneathiella actinostolidae sp. nov., isolated from a sea anemonein the Western Pacific Ocean.</title>
        <authorList>
            <person name="Wei M.J."/>
        </authorList>
    </citation>
    <scope>NUCLEOTIDE SEQUENCE</scope>
    <source>
        <strain evidence="3">PHK-P5</strain>
    </source>
</reference>
<keyword evidence="1" id="KW-0560">Oxidoreductase</keyword>
<sequence length="432" mass="47276">MTSDDRFDGLKEIPFWWEAAAPENISFSEPDTCFDVAVIGGGYTGLSAALTLAKAGHTVVIIESEKPGFGASSRNGGMIGNMLKPGLNGLISMYGQEKGIAIYGEALASVAFIEQRLSEENIECDLTMTGRFYPAVQASHLASMTRDFETRQKYLNVPEEMVGPADYAEDVDSAIYKGGLRQHHTGGLHPAKYAQGLAKAALRAGATLMAPVQAKQISRRKEGYTVSTSGPQIRSRQLLIATNGYSGELFPFVQRRVISIGSTIVATEELSENLVTSLFPTKRMITDTRKMLSYYRPSPDGKRVLLGGRPTIFQAPPLQQAKALQRRLTSIFPQLKSSAISHVWSGKVAYGFNPLPTIGQHEGIYYAMGYCGSGVAMSGYMGHKAALKMLDHPDGETAFDDLPFEDRFYYNGTPWFLPPAMIGYKIRDYFGI</sequence>
<dbReference type="Proteomes" id="UP001056291">
    <property type="component" value="Chromosome"/>
</dbReference>
<dbReference type="SUPFAM" id="SSF51905">
    <property type="entry name" value="FAD/NAD(P)-binding domain"/>
    <property type="match status" value="1"/>
</dbReference>
<dbReference type="PANTHER" id="PTHR13847">
    <property type="entry name" value="SARCOSINE DEHYDROGENASE-RELATED"/>
    <property type="match status" value="1"/>
</dbReference>
<dbReference type="InterPro" id="IPR006076">
    <property type="entry name" value="FAD-dep_OxRdtase"/>
</dbReference>
<evidence type="ECO:0000259" key="2">
    <source>
        <dbReference type="Pfam" id="PF01266"/>
    </source>
</evidence>
<feature type="domain" description="FAD dependent oxidoreductase" evidence="2">
    <location>
        <begin position="35"/>
        <end position="386"/>
    </location>
</feature>
<keyword evidence="4" id="KW-1185">Reference proteome</keyword>
<dbReference type="InterPro" id="IPR036188">
    <property type="entry name" value="FAD/NAD-bd_sf"/>
</dbReference>
<accession>A0ABY4VZS1</accession>
<dbReference type="Gene3D" id="3.30.9.10">
    <property type="entry name" value="D-Amino Acid Oxidase, subunit A, domain 2"/>
    <property type="match status" value="1"/>
</dbReference>
<dbReference type="EMBL" id="CP098747">
    <property type="protein sequence ID" value="USG60187.1"/>
    <property type="molecule type" value="Genomic_DNA"/>
</dbReference>
<dbReference type="Pfam" id="PF01266">
    <property type="entry name" value="DAO"/>
    <property type="match status" value="1"/>
</dbReference>
<protein>
    <submittedName>
        <fullName evidence="3">FAD-binding oxidoreductase</fullName>
    </submittedName>
</protein>
<evidence type="ECO:0000313" key="4">
    <source>
        <dbReference type="Proteomes" id="UP001056291"/>
    </source>
</evidence>
<dbReference type="PANTHER" id="PTHR13847:SF281">
    <property type="entry name" value="FAD DEPENDENT OXIDOREDUCTASE DOMAIN-CONTAINING PROTEIN"/>
    <property type="match status" value="1"/>
</dbReference>
<dbReference type="Gene3D" id="3.50.50.60">
    <property type="entry name" value="FAD/NAD(P)-binding domain"/>
    <property type="match status" value="1"/>
</dbReference>